<reference evidence="2" key="1">
    <citation type="submission" date="2018-01" db="EMBL/GenBank/DDBJ databases">
        <title>An insight into the sialome of Amazonian anophelines.</title>
        <authorList>
            <person name="Ribeiro J.M."/>
            <person name="Scarpassa V."/>
            <person name="Calvo E."/>
        </authorList>
    </citation>
    <scope>NUCLEOTIDE SEQUENCE</scope>
</reference>
<sequence>MVIVLELVLLATTLGSDIAVVAESDDAMTGADVFETVTPVAAIGEDVSFFFLRGGRPDSVTKSPSMPSKDDRNRERIVLILEKYLYTVKYYPIAYLPLGFRFTAQNDSIPGRIIS</sequence>
<accession>A0A2M4DKA4</accession>
<dbReference type="AlphaFoldDB" id="A0A2M4DKA4"/>
<organism evidence="2">
    <name type="scientific">Anopheles darlingi</name>
    <name type="common">Mosquito</name>
    <dbReference type="NCBI Taxonomy" id="43151"/>
    <lineage>
        <taxon>Eukaryota</taxon>
        <taxon>Metazoa</taxon>
        <taxon>Ecdysozoa</taxon>
        <taxon>Arthropoda</taxon>
        <taxon>Hexapoda</taxon>
        <taxon>Insecta</taxon>
        <taxon>Pterygota</taxon>
        <taxon>Neoptera</taxon>
        <taxon>Endopterygota</taxon>
        <taxon>Diptera</taxon>
        <taxon>Nematocera</taxon>
        <taxon>Culicoidea</taxon>
        <taxon>Culicidae</taxon>
        <taxon>Anophelinae</taxon>
        <taxon>Anopheles</taxon>
    </lineage>
</organism>
<keyword evidence="1" id="KW-0732">Signal</keyword>
<protein>
    <submittedName>
        <fullName evidence="2">Putative secreted protein</fullName>
    </submittedName>
</protein>
<evidence type="ECO:0000313" key="2">
    <source>
        <dbReference type="EMBL" id="MBW77976.1"/>
    </source>
</evidence>
<dbReference type="EMBL" id="GGFL01013798">
    <property type="protein sequence ID" value="MBW77976.1"/>
    <property type="molecule type" value="Transcribed_RNA"/>
</dbReference>
<evidence type="ECO:0000256" key="1">
    <source>
        <dbReference type="SAM" id="SignalP"/>
    </source>
</evidence>
<feature type="chain" id="PRO_5014617394" evidence="1">
    <location>
        <begin position="16"/>
        <end position="115"/>
    </location>
</feature>
<name>A0A2M4DKA4_ANODA</name>
<proteinExistence type="predicted"/>
<feature type="signal peptide" evidence="1">
    <location>
        <begin position="1"/>
        <end position="15"/>
    </location>
</feature>